<keyword evidence="3 7" id="KW-0375">Hydrogen ion transport</keyword>
<accession>A0A0G2IX72</accession>
<proteinExistence type="inferred from homology"/>
<protein>
    <recommendedName>
        <fullName evidence="7">ATP synthase subunit delta</fullName>
    </recommendedName>
    <alternativeName>
        <fullName evidence="7">ATP synthase F(1) sector subunit delta</fullName>
    </alternativeName>
    <alternativeName>
        <fullName evidence="7">F-type ATPase subunit delta</fullName>
        <shortName evidence="7">F-ATPase subunit delta</shortName>
    </alternativeName>
</protein>
<evidence type="ECO:0000256" key="5">
    <source>
        <dbReference type="ARBA" id="ARBA00023136"/>
    </source>
</evidence>
<dbReference type="PANTHER" id="PTHR11910">
    <property type="entry name" value="ATP SYNTHASE DELTA CHAIN"/>
    <property type="match status" value="1"/>
</dbReference>
<dbReference type="GO" id="GO:0046933">
    <property type="term" value="F:proton-transporting ATP synthase activity, rotational mechanism"/>
    <property type="evidence" value="ECO:0007669"/>
    <property type="project" value="UniProtKB-UniRule"/>
</dbReference>
<evidence type="ECO:0000256" key="7">
    <source>
        <dbReference type="HAMAP-Rule" id="MF_01416"/>
    </source>
</evidence>
<evidence type="ECO:0000256" key="2">
    <source>
        <dbReference type="ARBA" id="ARBA00022448"/>
    </source>
</evidence>
<dbReference type="EMBL" id="JXQG01000001">
    <property type="protein sequence ID" value="KKZ13450.1"/>
    <property type="molecule type" value="Genomic_DNA"/>
</dbReference>
<reference evidence="8 9" key="1">
    <citation type="submission" date="2015-01" db="EMBL/GenBank/DDBJ databases">
        <title>Lifestyle Evolution in Cyanobacterial Symbionts of Sponges.</title>
        <authorList>
            <person name="Burgsdorf I."/>
            <person name="Slaby B.M."/>
            <person name="Handley K.M."/>
            <person name="Haber M."/>
            <person name="Blom J."/>
            <person name="Marshall C.W."/>
            <person name="Gilbert J.A."/>
            <person name="Hentschel U."/>
            <person name="Steindler L."/>
        </authorList>
    </citation>
    <scope>NUCLEOTIDE SEQUENCE [LARGE SCALE GENOMIC DNA]</scope>
    <source>
        <strain evidence="8">SP3</strain>
    </source>
</reference>
<sequence length="185" mass="19573">MPLLNTIATPYAEALLQIGRQQGTSDDLAADAKAVLALWTASHVLRDALGSPVLEPDTKKAVITALFQQKGVVKQPASLNLLKLLADRQRISLMGAVLERFLELYRKSKGIALAQVTSATPLTAEQEERLKQKVQAIAGSAAVDCSITVDPSLIGGLIVRIGSQVVDASLAGQVRRLGLSLAKAI</sequence>
<dbReference type="PRINTS" id="PR00125">
    <property type="entry name" value="ATPASEDELTA"/>
</dbReference>
<dbReference type="GO" id="GO:0016787">
    <property type="term" value="F:hydrolase activity"/>
    <property type="evidence" value="ECO:0007669"/>
    <property type="project" value="UniProtKB-KW"/>
</dbReference>
<gene>
    <name evidence="7" type="primary">atpH</name>
    <name evidence="7" type="synonym">atpD</name>
    <name evidence="8" type="ORF">TE42_00245</name>
</gene>
<dbReference type="HAMAP" id="MF_01416">
    <property type="entry name" value="ATP_synth_delta_bact"/>
    <property type="match status" value="1"/>
</dbReference>
<name>A0A0G2IX72_9SYNE</name>
<dbReference type="SUPFAM" id="SSF47928">
    <property type="entry name" value="N-terminal domain of the delta subunit of the F1F0-ATP synthase"/>
    <property type="match status" value="1"/>
</dbReference>
<dbReference type="Pfam" id="PF00213">
    <property type="entry name" value="OSCP"/>
    <property type="match status" value="1"/>
</dbReference>
<dbReference type="PATRIC" id="fig|1604020.3.peg.243"/>
<dbReference type="NCBIfam" id="TIGR01145">
    <property type="entry name" value="ATP_synt_delta"/>
    <property type="match status" value="1"/>
</dbReference>
<evidence type="ECO:0000256" key="4">
    <source>
        <dbReference type="ARBA" id="ARBA00023065"/>
    </source>
</evidence>
<keyword evidence="5 7" id="KW-0472">Membrane</keyword>
<evidence type="ECO:0000256" key="3">
    <source>
        <dbReference type="ARBA" id="ARBA00022781"/>
    </source>
</evidence>
<evidence type="ECO:0000256" key="1">
    <source>
        <dbReference type="ARBA" id="ARBA00004370"/>
    </source>
</evidence>
<keyword evidence="2 7" id="KW-0813">Transport</keyword>
<keyword evidence="8" id="KW-0378">Hydrolase</keyword>
<keyword evidence="6 7" id="KW-0066">ATP synthesis</keyword>
<dbReference type="GO" id="GO:0031676">
    <property type="term" value="C:plasma membrane-derived thylakoid membrane"/>
    <property type="evidence" value="ECO:0007669"/>
    <property type="project" value="UniProtKB-SubCell"/>
</dbReference>
<dbReference type="Proteomes" id="UP000035067">
    <property type="component" value="Unassembled WGS sequence"/>
</dbReference>
<keyword evidence="7" id="KW-0139">CF(1)</keyword>
<comment type="similarity">
    <text evidence="7">Belongs to the ATPase delta chain family.</text>
</comment>
<evidence type="ECO:0000313" key="8">
    <source>
        <dbReference type="EMBL" id="KKZ13450.1"/>
    </source>
</evidence>
<evidence type="ECO:0000256" key="6">
    <source>
        <dbReference type="ARBA" id="ARBA00023310"/>
    </source>
</evidence>
<comment type="caution">
    <text evidence="8">The sequence shown here is derived from an EMBL/GenBank/DDBJ whole genome shotgun (WGS) entry which is preliminary data.</text>
</comment>
<comment type="subcellular location">
    <subcellularLocation>
        <location evidence="7">Cellular thylakoid membrane</location>
        <topology evidence="7">Peripheral membrane protein</topology>
    </subcellularLocation>
    <subcellularLocation>
        <location evidence="1">Membrane</location>
    </subcellularLocation>
</comment>
<dbReference type="GO" id="GO:0045259">
    <property type="term" value="C:proton-transporting ATP synthase complex"/>
    <property type="evidence" value="ECO:0007669"/>
    <property type="project" value="UniProtKB-KW"/>
</dbReference>
<comment type="function">
    <text evidence="7">F(1)F(0) ATP synthase produces ATP from ADP in the presence of a proton or sodium gradient. F-type ATPases consist of two structural domains, F(1) containing the extramembraneous catalytic core and F(0) containing the membrane proton channel, linked together by a central stalk and a peripheral stalk. During catalysis, ATP synthesis in the catalytic domain of F(1) is coupled via a rotary mechanism of the central stalk subunits to proton translocation.</text>
</comment>
<keyword evidence="4 7" id="KW-0406">Ion transport</keyword>
<comment type="function">
    <text evidence="7">This protein is part of the stalk that links CF(0) to CF(1). It either transmits conformational changes from CF(0) to CF(1) or is implicated in proton conduction.</text>
</comment>
<organism evidence="8 9">
    <name type="scientific">Candidatus Synechococcus spongiarum SP3</name>
    <dbReference type="NCBI Taxonomy" id="1604020"/>
    <lineage>
        <taxon>Bacteria</taxon>
        <taxon>Bacillati</taxon>
        <taxon>Cyanobacteriota</taxon>
        <taxon>Cyanophyceae</taxon>
        <taxon>Synechococcales</taxon>
        <taxon>Synechococcaceae</taxon>
        <taxon>Synechococcus</taxon>
    </lineage>
</organism>
<keyword evidence="7" id="KW-0793">Thylakoid</keyword>
<dbReference type="Gene3D" id="1.10.520.20">
    <property type="entry name" value="N-terminal domain of the delta subunit of the F1F0-ATP synthase"/>
    <property type="match status" value="1"/>
</dbReference>
<dbReference type="InterPro" id="IPR000711">
    <property type="entry name" value="ATPase_OSCP/dsu"/>
</dbReference>
<dbReference type="AlphaFoldDB" id="A0A0G2IX72"/>
<evidence type="ECO:0000313" key="9">
    <source>
        <dbReference type="Proteomes" id="UP000035067"/>
    </source>
</evidence>
<dbReference type="InterPro" id="IPR026015">
    <property type="entry name" value="ATP_synth_OSCP/delta_N_sf"/>
</dbReference>